<dbReference type="CDD" id="cd00198">
    <property type="entry name" value="vWFA"/>
    <property type="match status" value="1"/>
</dbReference>
<dbReference type="PANTHER" id="PTHR39338:SF6">
    <property type="entry name" value="BLL5662 PROTEIN"/>
    <property type="match status" value="1"/>
</dbReference>
<dbReference type="PANTHER" id="PTHR39338">
    <property type="entry name" value="BLL5662 PROTEIN-RELATED"/>
    <property type="match status" value="1"/>
</dbReference>
<name>A0A1D7TX23_9HYPH</name>
<accession>A0A1D7TX23</accession>
<dbReference type="InterPro" id="IPR036465">
    <property type="entry name" value="vWFA_dom_sf"/>
</dbReference>
<evidence type="ECO:0000313" key="3">
    <source>
        <dbReference type="Proteomes" id="UP000094969"/>
    </source>
</evidence>
<evidence type="ECO:0000259" key="1">
    <source>
        <dbReference type="SMART" id="SM00327"/>
    </source>
</evidence>
<dbReference type="InterPro" id="IPR002035">
    <property type="entry name" value="VWF_A"/>
</dbReference>
<dbReference type="KEGG" id="bvv:BHK69_03470"/>
<dbReference type="RefSeq" id="WP_069688891.1">
    <property type="nucleotide sequence ID" value="NZ_CP017147.1"/>
</dbReference>
<dbReference type="EMBL" id="CP017147">
    <property type="protein sequence ID" value="AOO79669.1"/>
    <property type="molecule type" value="Genomic_DNA"/>
</dbReference>
<protein>
    <recommendedName>
        <fullName evidence="1">VWFA domain-containing protein</fullName>
    </recommendedName>
</protein>
<dbReference type="STRING" id="1526658.BHK69_03470"/>
<dbReference type="PIRSF" id="PIRSF010256">
    <property type="entry name" value="CoxE_vWa"/>
    <property type="match status" value="1"/>
</dbReference>
<feature type="domain" description="VWFA" evidence="1">
    <location>
        <begin position="193"/>
        <end position="358"/>
    </location>
</feature>
<dbReference type="Pfam" id="PF05762">
    <property type="entry name" value="VWA_CoxE"/>
    <property type="match status" value="1"/>
</dbReference>
<organism evidence="2 3">
    <name type="scientific">Bosea vaviloviae</name>
    <dbReference type="NCBI Taxonomy" id="1526658"/>
    <lineage>
        <taxon>Bacteria</taxon>
        <taxon>Pseudomonadati</taxon>
        <taxon>Pseudomonadota</taxon>
        <taxon>Alphaproteobacteria</taxon>
        <taxon>Hyphomicrobiales</taxon>
        <taxon>Boseaceae</taxon>
        <taxon>Bosea</taxon>
    </lineage>
</organism>
<proteinExistence type="predicted"/>
<dbReference type="SMART" id="SM00327">
    <property type="entry name" value="VWA"/>
    <property type="match status" value="1"/>
</dbReference>
<dbReference type="InterPro" id="IPR011195">
    <property type="entry name" value="UCP010256"/>
</dbReference>
<gene>
    <name evidence="2" type="ORF">BHK69_03470</name>
</gene>
<dbReference type="OrthoDB" id="9790469at2"/>
<sequence length="370" mass="40160">MIAPLPPAARLFVSFPALLRQHGLAVAPEQTVSFLSAIELLGPRSLDHVRKAAVATLAPHPEQRERFDALFDAHFLGAIAEPGDEDFASDDEMSVQEDSGSREILQGEEINETGQAATGAEALSMRLLKPLDENETLRRFGRALPEALPRRRGYRQRGARRGATVDLARSLRAAIRHDGEVMSLKKLRRVARPRPILLLIDVSGSMKQRSDANLVLAHTIVQSAPFAEVFTFGTRLTRVTKALRRKRREQALAEAAGLVADWDGGTRIGDALQAFLAVPRFASYARGAVVIVLSDGLERGDPAALVTAVARLSQRAHRIDWLTPLAADPAYRPETEALRLIAPRLASLGNGASTARICRHILSLGGSQAA</sequence>
<dbReference type="Proteomes" id="UP000094969">
    <property type="component" value="Chromosome"/>
</dbReference>
<dbReference type="Gene3D" id="3.40.50.410">
    <property type="entry name" value="von Willebrand factor, type A domain"/>
    <property type="match status" value="1"/>
</dbReference>
<keyword evidence="3" id="KW-1185">Reference proteome</keyword>
<reference evidence="2 3" key="1">
    <citation type="journal article" date="2015" name="Antonie Van Leeuwenhoek">
        <title>Bosea vaviloviae sp. nov., a new species of slow-growing rhizobia isolated from nodules of the relict species Vavilovia formosa (Stev.) Fed.</title>
        <authorList>
            <person name="Safronova V.I."/>
            <person name="Kuznetsova I.G."/>
            <person name="Sazanova A.L."/>
            <person name="Kimeklis A.K."/>
            <person name="Belimov A.A."/>
            <person name="Andronov E.E."/>
            <person name="Pinaev A.G."/>
            <person name="Chizhevskaya E.P."/>
            <person name="Pukhaev A.R."/>
            <person name="Popov K.P."/>
            <person name="Willems A."/>
            <person name="Tikhonovich I.A."/>
        </authorList>
    </citation>
    <scope>NUCLEOTIDE SEQUENCE [LARGE SCALE GENOMIC DNA]</scope>
    <source>
        <strain evidence="2 3">Vaf18</strain>
    </source>
</reference>
<dbReference type="AlphaFoldDB" id="A0A1D7TX23"/>
<dbReference type="SUPFAM" id="SSF53300">
    <property type="entry name" value="vWA-like"/>
    <property type="match status" value="1"/>
</dbReference>
<dbReference type="InterPro" id="IPR008912">
    <property type="entry name" value="Uncharacterised_CoxE"/>
</dbReference>
<evidence type="ECO:0000313" key="2">
    <source>
        <dbReference type="EMBL" id="AOO79669.1"/>
    </source>
</evidence>